<evidence type="ECO:0000256" key="10">
    <source>
        <dbReference type="ARBA" id="ARBA00023316"/>
    </source>
</evidence>
<comment type="cofactor">
    <cofactor evidence="2">
        <name>Zn(2+)</name>
        <dbReference type="ChEBI" id="CHEBI:29105"/>
    </cofactor>
</comment>
<dbReference type="Gene3D" id="3.40.80.10">
    <property type="entry name" value="Peptidoglycan recognition protein-like"/>
    <property type="match status" value="1"/>
</dbReference>
<dbReference type="EMBL" id="AP021888">
    <property type="protein sequence ID" value="BBP43493.1"/>
    <property type="molecule type" value="Genomic_DNA"/>
</dbReference>
<keyword evidence="9" id="KW-0862">Zinc</keyword>
<dbReference type="GO" id="GO:0009253">
    <property type="term" value="P:peptidoglycan catabolic process"/>
    <property type="evidence" value="ECO:0007669"/>
    <property type="project" value="InterPro"/>
</dbReference>
<dbReference type="PANTHER" id="PTHR30417">
    <property type="entry name" value="N-ACETYLMURAMOYL-L-ALANINE AMIDASE AMID"/>
    <property type="match status" value="1"/>
</dbReference>
<dbReference type="GO" id="GO:0009254">
    <property type="term" value="P:peptidoglycan turnover"/>
    <property type="evidence" value="ECO:0007669"/>
    <property type="project" value="TreeGrafter"/>
</dbReference>
<dbReference type="SUPFAM" id="SSF55846">
    <property type="entry name" value="N-acetylmuramoyl-L-alanine amidase-like"/>
    <property type="match status" value="1"/>
</dbReference>
<organism evidence="14 15">
    <name type="scientific">Thiosulfativibrio zosterae</name>
    <dbReference type="NCBI Taxonomy" id="2675053"/>
    <lineage>
        <taxon>Bacteria</taxon>
        <taxon>Pseudomonadati</taxon>
        <taxon>Pseudomonadota</taxon>
        <taxon>Gammaproteobacteria</taxon>
        <taxon>Thiotrichales</taxon>
        <taxon>Piscirickettsiaceae</taxon>
        <taxon>Thiosulfativibrio</taxon>
    </lineage>
</organism>
<dbReference type="GO" id="GO:0008745">
    <property type="term" value="F:N-acetylmuramoyl-L-alanine amidase activity"/>
    <property type="evidence" value="ECO:0007669"/>
    <property type="project" value="UniProtKB-EC"/>
</dbReference>
<comment type="catalytic activity">
    <reaction evidence="1">
        <text>Hydrolyzes the link between N-acetylmuramoyl residues and L-amino acid residues in certain cell-wall glycopeptides.</text>
        <dbReference type="EC" id="3.5.1.28"/>
    </reaction>
</comment>
<comment type="similarity">
    <text evidence="4">Belongs to the N-acetylmuramoyl-L-alanine amidase 2 family.</text>
</comment>
<dbReference type="InterPro" id="IPR051206">
    <property type="entry name" value="NAMLAA_amidase_2"/>
</dbReference>
<dbReference type="CDD" id="cd06583">
    <property type="entry name" value="PGRP"/>
    <property type="match status" value="1"/>
</dbReference>
<evidence type="ECO:0000256" key="3">
    <source>
        <dbReference type="ARBA" id="ARBA00004496"/>
    </source>
</evidence>
<keyword evidence="8" id="KW-0378">Hydrolase</keyword>
<dbReference type="SMART" id="SM00644">
    <property type="entry name" value="Ami_2"/>
    <property type="match status" value="1"/>
</dbReference>
<dbReference type="GO" id="GO:0005737">
    <property type="term" value="C:cytoplasm"/>
    <property type="evidence" value="ECO:0007669"/>
    <property type="project" value="UniProtKB-SubCell"/>
</dbReference>
<evidence type="ECO:0000256" key="6">
    <source>
        <dbReference type="ARBA" id="ARBA00022490"/>
    </source>
</evidence>
<comment type="subcellular location">
    <subcellularLocation>
        <location evidence="3">Cytoplasm</location>
    </subcellularLocation>
</comment>
<sequence length="197" mass="22384">MANQKTVFEIDLNTHLLKNVSYVASPNYDERPNDINPELIVVHGISLPPQQFGGPGVVQLFTNQLNPLEHPYYAEIHQLKVSAHVFIRRDGQVIQFVPFHQRAWHAGLSNFNGRERCNDFSVGIELEGTDDKPYEPIQYEQLAKIILALRKAYPTIKTENLVGHNDISPGRKTDPGEHFCWQTLQSSLNKSAEQTQV</sequence>
<proteinExistence type="inferred from homology"/>
<name>A0A6F8PMZ8_9GAMM</name>
<evidence type="ECO:0000256" key="9">
    <source>
        <dbReference type="ARBA" id="ARBA00022833"/>
    </source>
</evidence>
<evidence type="ECO:0000256" key="5">
    <source>
        <dbReference type="ARBA" id="ARBA00011901"/>
    </source>
</evidence>
<dbReference type="KEGG" id="tzo:THMIRHAT_12390"/>
<evidence type="ECO:0000256" key="2">
    <source>
        <dbReference type="ARBA" id="ARBA00001947"/>
    </source>
</evidence>
<keyword evidence="15" id="KW-1185">Reference proteome</keyword>
<dbReference type="GO" id="GO:0046872">
    <property type="term" value="F:metal ion binding"/>
    <property type="evidence" value="ECO:0007669"/>
    <property type="project" value="UniProtKB-KW"/>
</dbReference>
<evidence type="ECO:0000256" key="4">
    <source>
        <dbReference type="ARBA" id="ARBA00007553"/>
    </source>
</evidence>
<accession>A0A6F8PMZ8</accession>
<evidence type="ECO:0000259" key="13">
    <source>
        <dbReference type="SMART" id="SM00644"/>
    </source>
</evidence>
<evidence type="ECO:0000256" key="12">
    <source>
        <dbReference type="ARBA" id="ARBA00042615"/>
    </source>
</evidence>
<dbReference type="Pfam" id="PF01510">
    <property type="entry name" value="Amidase_2"/>
    <property type="match status" value="1"/>
</dbReference>
<dbReference type="GO" id="GO:0071555">
    <property type="term" value="P:cell wall organization"/>
    <property type="evidence" value="ECO:0007669"/>
    <property type="project" value="UniProtKB-KW"/>
</dbReference>
<keyword evidence="6" id="KW-0963">Cytoplasm</keyword>
<dbReference type="RefSeq" id="WP_173291285.1">
    <property type="nucleotide sequence ID" value="NZ_AP021888.1"/>
</dbReference>
<dbReference type="InterPro" id="IPR002502">
    <property type="entry name" value="Amidase_domain"/>
</dbReference>
<keyword evidence="7" id="KW-0479">Metal-binding</keyword>
<evidence type="ECO:0000256" key="8">
    <source>
        <dbReference type="ARBA" id="ARBA00022801"/>
    </source>
</evidence>
<gene>
    <name evidence="14" type="ORF">THMIRHAT_12390</name>
</gene>
<evidence type="ECO:0000313" key="14">
    <source>
        <dbReference type="EMBL" id="BBP43493.1"/>
    </source>
</evidence>
<feature type="domain" description="N-acetylmuramoyl-L-alanine amidase" evidence="13">
    <location>
        <begin position="25"/>
        <end position="176"/>
    </location>
</feature>
<dbReference type="InterPro" id="IPR036505">
    <property type="entry name" value="Amidase/PGRP_sf"/>
</dbReference>
<dbReference type="PANTHER" id="PTHR30417:SF4">
    <property type="entry name" value="1,6-ANHYDRO-N-ACETYLMURAMYL-L-ALANINE AMIDASE AMPD"/>
    <property type="match status" value="1"/>
</dbReference>
<dbReference type="Proteomes" id="UP000501466">
    <property type="component" value="Chromosome"/>
</dbReference>
<evidence type="ECO:0000256" key="7">
    <source>
        <dbReference type="ARBA" id="ARBA00022723"/>
    </source>
</evidence>
<protein>
    <recommendedName>
        <fullName evidence="11">1,6-anhydro-N-acetylmuramyl-L-alanine amidase AmpD</fullName>
        <ecNumber evidence="5">3.5.1.28</ecNumber>
    </recommendedName>
    <alternativeName>
        <fullName evidence="12">N-acetylmuramoyl-L-alanine amidase</fullName>
    </alternativeName>
</protein>
<reference evidence="15" key="1">
    <citation type="submission" date="2019-11" db="EMBL/GenBank/DDBJ databases">
        <title>Isolation and characterization of two novel species in the genus Thiomicrorhabdus.</title>
        <authorList>
            <person name="Mochizuki J."/>
            <person name="Kojima H."/>
            <person name="Fukui M."/>
        </authorList>
    </citation>
    <scope>NUCLEOTIDE SEQUENCE [LARGE SCALE GENOMIC DNA]</scope>
    <source>
        <strain evidence="15">AkT22</strain>
    </source>
</reference>
<keyword evidence="10" id="KW-0961">Cell wall biogenesis/degradation</keyword>
<evidence type="ECO:0000313" key="15">
    <source>
        <dbReference type="Proteomes" id="UP000501466"/>
    </source>
</evidence>
<dbReference type="EC" id="3.5.1.28" evidence="5"/>
<evidence type="ECO:0000256" key="11">
    <source>
        <dbReference type="ARBA" id="ARBA00039257"/>
    </source>
</evidence>
<dbReference type="NCBIfam" id="NF008758">
    <property type="entry name" value="PRK11789.1"/>
    <property type="match status" value="1"/>
</dbReference>
<evidence type="ECO:0000256" key="1">
    <source>
        <dbReference type="ARBA" id="ARBA00001561"/>
    </source>
</evidence>
<dbReference type="AlphaFoldDB" id="A0A6F8PMZ8"/>